<accession>A0ABP6VUZ8</accession>
<evidence type="ECO:0000313" key="2">
    <source>
        <dbReference type="Proteomes" id="UP001500795"/>
    </source>
</evidence>
<organism evidence="1 2">
    <name type="scientific">Zobellella aerophila</name>
    <dbReference type="NCBI Taxonomy" id="870480"/>
    <lineage>
        <taxon>Bacteria</taxon>
        <taxon>Pseudomonadati</taxon>
        <taxon>Pseudomonadota</taxon>
        <taxon>Gammaproteobacteria</taxon>
        <taxon>Aeromonadales</taxon>
        <taxon>Aeromonadaceae</taxon>
        <taxon>Zobellella</taxon>
    </lineage>
</organism>
<gene>
    <name evidence="1" type="ORF">GCM10022394_19980</name>
</gene>
<proteinExistence type="predicted"/>
<evidence type="ECO:0000313" key="1">
    <source>
        <dbReference type="EMBL" id="GAA3540210.1"/>
    </source>
</evidence>
<reference evidence="2" key="1">
    <citation type="journal article" date="2019" name="Int. J. Syst. Evol. Microbiol.">
        <title>The Global Catalogue of Microorganisms (GCM) 10K type strain sequencing project: providing services to taxonomists for standard genome sequencing and annotation.</title>
        <authorList>
            <consortium name="The Broad Institute Genomics Platform"/>
            <consortium name="The Broad Institute Genome Sequencing Center for Infectious Disease"/>
            <person name="Wu L."/>
            <person name="Ma J."/>
        </authorList>
    </citation>
    <scope>NUCLEOTIDE SEQUENCE [LARGE SCALE GENOMIC DNA]</scope>
    <source>
        <strain evidence="2">JCM 17110</strain>
    </source>
</reference>
<dbReference type="EMBL" id="BAABCX010000002">
    <property type="protein sequence ID" value="GAA3540210.1"/>
    <property type="molecule type" value="Genomic_DNA"/>
</dbReference>
<protein>
    <submittedName>
        <fullName evidence="1">Flagellar protein FlaG</fullName>
    </submittedName>
</protein>
<dbReference type="InterPro" id="IPR035924">
    <property type="entry name" value="FlaG-like_sf"/>
</dbReference>
<dbReference type="Gene3D" id="3.30.160.170">
    <property type="entry name" value="FlaG-like"/>
    <property type="match status" value="1"/>
</dbReference>
<dbReference type="InterPro" id="IPR005186">
    <property type="entry name" value="FlaG"/>
</dbReference>
<keyword evidence="2" id="KW-1185">Reference proteome</keyword>
<sequence>MSLPPLNVTSVATLIQSVAERQRLDKTLTGQVAAPVSGTSADALEPAHHDLLPPLQRVNSVLGNYGVEFELSDESSRVVVRIIDKESGTLIRQIPSEEVLRLAERLDELQGALLKLQA</sequence>
<name>A0ABP6VUZ8_9GAMM</name>
<dbReference type="SUPFAM" id="SSF160214">
    <property type="entry name" value="FlaG-like"/>
    <property type="match status" value="1"/>
</dbReference>
<keyword evidence="1" id="KW-0282">Flagellum</keyword>
<dbReference type="PANTHER" id="PTHR37166">
    <property type="entry name" value="PROTEIN FLAG"/>
    <property type="match status" value="1"/>
</dbReference>
<keyword evidence="1" id="KW-0969">Cilium</keyword>
<keyword evidence="1" id="KW-0966">Cell projection</keyword>
<dbReference type="Pfam" id="PF03646">
    <property type="entry name" value="FlaG"/>
    <property type="match status" value="1"/>
</dbReference>
<dbReference type="RefSeq" id="WP_344957479.1">
    <property type="nucleotide sequence ID" value="NZ_BAABCX010000002.1"/>
</dbReference>
<comment type="caution">
    <text evidence="1">The sequence shown here is derived from an EMBL/GenBank/DDBJ whole genome shotgun (WGS) entry which is preliminary data.</text>
</comment>
<dbReference type="PANTHER" id="PTHR37166:SF1">
    <property type="entry name" value="PROTEIN FLAG"/>
    <property type="match status" value="1"/>
</dbReference>
<dbReference type="Proteomes" id="UP001500795">
    <property type="component" value="Unassembled WGS sequence"/>
</dbReference>